<feature type="active site" evidence="6">
    <location>
        <position position="542"/>
    </location>
</feature>
<comment type="caution">
    <text evidence="9">The sequence shown here is derived from an EMBL/GenBank/DDBJ whole genome shotgun (WGS) entry which is preliminary data.</text>
</comment>
<feature type="active site" evidence="6">
    <location>
        <position position="499"/>
    </location>
</feature>
<feature type="region of interest" description="Disordered" evidence="7">
    <location>
        <begin position="1"/>
        <end position="21"/>
    </location>
</feature>
<dbReference type="InterPro" id="IPR020568">
    <property type="entry name" value="Ribosomal_Su5_D2-typ_SF"/>
</dbReference>
<accession>A0ABQ7SA97</accession>
<evidence type="ECO:0000256" key="3">
    <source>
        <dbReference type="ARBA" id="ARBA00022801"/>
    </source>
</evidence>
<dbReference type="Proteomes" id="UP000825002">
    <property type="component" value="Unassembled WGS sequence"/>
</dbReference>
<keyword evidence="10" id="KW-1185">Reference proteome</keyword>
<evidence type="ECO:0000256" key="6">
    <source>
        <dbReference type="PROSITE-ProRule" id="PRU01122"/>
    </source>
</evidence>
<evidence type="ECO:0000313" key="9">
    <source>
        <dbReference type="EMBL" id="KAG9510350.1"/>
    </source>
</evidence>
<dbReference type="Pfam" id="PF22667">
    <property type="entry name" value="Lon_lid"/>
    <property type="match status" value="1"/>
</dbReference>
<dbReference type="Gene3D" id="1.20.5.5270">
    <property type="match status" value="1"/>
</dbReference>
<evidence type="ECO:0000256" key="7">
    <source>
        <dbReference type="SAM" id="MobiDB-lite"/>
    </source>
</evidence>
<dbReference type="InterPro" id="IPR014721">
    <property type="entry name" value="Ribsml_uS5_D2-typ_fold_subgr"/>
</dbReference>
<dbReference type="InterPro" id="IPR004815">
    <property type="entry name" value="Lon_bac/euk-typ"/>
</dbReference>
<dbReference type="InterPro" id="IPR027417">
    <property type="entry name" value="P-loop_NTPase"/>
</dbReference>
<name>A0ABQ7SA97_9ACAR</name>
<dbReference type="PANTHER" id="PTHR10046">
    <property type="entry name" value="ATP DEPENDENT LON PROTEASE FAMILY MEMBER"/>
    <property type="match status" value="1"/>
</dbReference>
<feature type="compositionally biased region" description="Polar residues" evidence="7">
    <location>
        <begin position="598"/>
        <end position="609"/>
    </location>
</feature>
<dbReference type="InterPro" id="IPR027065">
    <property type="entry name" value="Lon_Prtase"/>
</dbReference>
<evidence type="ECO:0000256" key="2">
    <source>
        <dbReference type="ARBA" id="ARBA00022741"/>
    </source>
</evidence>
<dbReference type="SMART" id="SM00382">
    <property type="entry name" value="AAA"/>
    <property type="match status" value="1"/>
</dbReference>
<keyword evidence="4 6" id="KW-0720">Serine protease</keyword>
<evidence type="ECO:0000256" key="5">
    <source>
        <dbReference type="ARBA" id="ARBA00022840"/>
    </source>
</evidence>
<dbReference type="SUPFAM" id="SSF52540">
    <property type="entry name" value="P-loop containing nucleoside triphosphate hydrolases"/>
    <property type="match status" value="1"/>
</dbReference>
<feature type="region of interest" description="Disordered" evidence="7">
    <location>
        <begin position="598"/>
        <end position="620"/>
    </location>
</feature>
<keyword evidence="3 6" id="KW-0378">Hydrolase</keyword>
<dbReference type="PRINTS" id="PR00830">
    <property type="entry name" value="ENDOLAPTASE"/>
</dbReference>
<dbReference type="InterPro" id="IPR054594">
    <property type="entry name" value="Lon_lid"/>
</dbReference>
<dbReference type="EMBL" id="JAIFTH010000168">
    <property type="protein sequence ID" value="KAG9510350.1"/>
    <property type="molecule type" value="Genomic_DNA"/>
</dbReference>
<keyword evidence="5" id="KW-0067">ATP-binding</keyword>
<proteinExistence type="inferred from homology"/>
<feature type="non-terminal residue" evidence="9">
    <location>
        <position position="1"/>
    </location>
</feature>
<dbReference type="Gene3D" id="3.30.230.10">
    <property type="match status" value="1"/>
</dbReference>
<dbReference type="Pfam" id="PF00004">
    <property type="entry name" value="AAA"/>
    <property type="match status" value="1"/>
</dbReference>
<dbReference type="PROSITE" id="PS51786">
    <property type="entry name" value="LON_PROTEOLYTIC"/>
    <property type="match status" value="1"/>
</dbReference>
<evidence type="ECO:0000259" key="8">
    <source>
        <dbReference type="PROSITE" id="PS51786"/>
    </source>
</evidence>
<keyword evidence="2" id="KW-0547">Nucleotide-binding</keyword>
<evidence type="ECO:0000313" key="10">
    <source>
        <dbReference type="Proteomes" id="UP000825002"/>
    </source>
</evidence>
<feature type="domain" description="Lon proteolytic" evidence="8">
    <location>
        <begin position="406"/>
        <end position="593"/>
    </location>
</feature>
<sequence length="620" mass="68544">MAPRSNRRTKDHDSDDDDPFQEDFELDYFDIESDDHAALEKKLARANLPEHVRKITNKDLTKLRRMPAHMPEYSVIRNYLELVAELPWNVCTPEMIDLVKVRADLDHDHFGMYQAKDRVLEYLAVRKLFGIRSMSAAPVRGSSQPILCFVGPPGTGKTSIAHSIAMSLNRNFQRISLGGVSDQSDIRGHRRSYVGSLPGRIIQSMKLAGSSNPILLLDEIDKMGHSLNHGDPAAALLEVLDPEQNHSFIDHYLNIPYDLSNVMFLATANSTHNIPSALLDRMELIQVHGYTHDEKLEIAKRHLVPKQIRNNGLGSIKNGNLNSQQNETIVFQDDAIEALITRYAREAGVRNLERKIAAVCRVVAVKVIESSTPQGPLLKLPLIVSADKLIELIGPRVWDEDKHERTCMPGVAIGMAWTAVGGEIMYVETQLIPGTSSDALVLTGQLGSVMRESSKLSLNWLRANCAQYTMLPEKLAQDLPKQTVHIHFPAGAVGKEGPSAGVTIVTALISLFSGIEVKENLAMTGEITLRGLVLSVGGIKTKVLAAHRAGIRTVILPRKNQADLADVPDSVMQTIDFHFVSTIDEVISIAFDGRIQRRPQSTQIPGNNSDIERPSLLSKL</sequence>
<protein>
    <submittedName>
        <fullName evidence="9">Lon protease-like 2, peroxisomal</fullName>
    </submittedName>
</protein>
<dbReference type="Gene3D" id="3.40.50.300">
    <property type="entry name" value="P-loop containing nucleotide triphosphate hydrolases"/>
    <property type="match status" value="1"/>
</dbReference>
<reference evidence="9 10" key="1">
    <citation type="submission" date="2020-10" db="EMBL/GenBank/DDBJ databases">
        <authorList>
            <person name="Klimov P.B."/>
            <person name="Dyachkov S.M."/>
            <person name="Chetverikov P.E."/>
        </authorList>
    </citation>
    <scope>NUCLEOTIDE SEQUENCE [LARGE SCALE GENOMIC DNA]</scope>
    <source>
        <strain evidence="9">BMOC 18-1129-001#AD2665</strain>
        <tissue evidence="9">Entire mites</tissue>
    </source>
</reference>
<dbReference type="InterPro" id="IPR003959">
    <property type="entry name" value="ATPase_AAA_core"/>
</dbReference>
<dbReference type="SUPFAM" id="SSF54211">
    <property type="entry name" value="Ribosomal protein S5 domain 2-like"/>
    <property type="match status" value="1"/>
</dbReference>
<dbReference type="InterPro" id="IPR008269">
    <property type="entry name" value="Lon_proteolytic"/>
</dbReference>
<comment type="similarity">
    <text evidence="6">Belongs to the peptidase S16 family.</text>
</comment>
<dbReference type="CDD" id="cd19500">
    <property type="entry name" value="RecA-like_Lon"/>
    <property type="match status" value="1"/>
</dbReference>
<dbReference type="NCBIfam" id="TIGR00763">
    <property type="entry name" value="lon"/>
    <property type="match status" value="1"/>
</dbReference>
<dbReference type="InterPro" id="IPR003593">
    <property type="entry name" value="AAA+_ATPase"/>
</dbReference>
<organism evidence="9 10">
    <name type="scientific">Fragariocoptes setiger</name>
    <dbReference type="NCBI Taxonomy" id="1670756"/>
    <lineage>
        <taxon>Eukaryota</taxon>
        <taxon>Metazoa</taxon>
        <taxon>Ecdysozoa</taxon>
        <taxon>Arthropoda</taxon>
        <taxon>Chelicerata</taxon>
        <taxon>Arachnida</taxon>
        <taxon>Acari</taxon>
        <taxon>Acariformes</taxon>
        <taxon>Trombidiformes</taxon>
        <taxon>Prostigmata</taxon>
        <taxon>Eupodina</taxon>
        <taxon>Eriophyoidea</taxon>
        <taxon>Phytoptidae</taxon>
        <taxon>Fragariocoptes</taxon>
    </lineage>
</organism>
<evidence type="ECO:0000256" key="4">
    <source>
        <dbReference type="ARBA" id="ARBA00022825"/>
    </source>
</evidence>
<dbReference type="Gene3D" id="1.10.8.60">
    <property type="match status" value="1"/>
</dbReference>
<gene>
    <name evidence="9" type="primary">lonp2</name>
    <name evidence="9" type="ORF">GZH46_01114</name>
</gene>
<dbReference type="Pfam" id="PF05362">
    <property type="entry name" value="Lon_C"/>
    <property type="match status" value="1"/>
</dbReference>
<evidence type="ECO:0000256" key="1">
    <source>
        <dbReference type="ARBA" id="ARBA00022670"/>
    </source>
</evidence>
<keyword evidence="1 6" id="KW-0645">Protease</keyword>